<organism evidence="2 3">
    <name type="scientific">Sphingomonas psychrolutea</name>
    <dbReference type="NCBI Taxonomy" id="1259676"/>
    <lineage>
        <taxon>Bacteria</taxon>
        <taxon>Pseudomonadati</taxon>
        <taxon>Pseudomonadota</taxon>
        <taxon>Alphaproteobacteria</taxon>
        <taxon>Sphingomonadales</taxon>
        <taxon>Sphingomonadaceae</taxon>
        <taxon>Sphingomonas</taxon>
    </lineage>
</organism>
<accession>A0ABQ1GN59</accession>
<evidence type="ECO:0000313" key="2">
    <source>
        <dbReference type="EMBL" id="GGA46402.1"/>
    </source>
</evidence>
<proteinExistence type="predicted"/>
<dbReference type="SUPFAM" id="SSF47598">
    <property type="entry name" value="Ribbon-helix-helix"/>
    <property type="match status" value="1"/>
</dbReference>
<feature type="domain" description="Antitoxin FitA-like ribbon-helix-helix" evidence="1">
    <location>
        <begin position="2"/>
        <end position="38"/>
    </location>
</feature>
<evidence type="ECO:0000259" key="1">
    <source>
        <dbReference type="Pfam" id="PF22513"/>
    </source>
</evidence>
<name>A0ABQ1GN59_9SPHN</name>
<dbReference type="Proteomes" id="UP000618591">
    <property type="component" value="Unassembled WGS sequence"/>
</dbReference>
<dbReference type="EMBL" id="BMDW01000007">
    <property type="protein sequence ID" value="GGA46402.1"/>
    <property type="molecule type" value="Genomic_DNA"/>
</dbReference>
<comment type="caution">
    <text evidence="2">The sequence shown here is derived from an EMBL/GenBank/DDBJ whole genome shotgun (WGS) entry which is preliminary data.</text>
</comment>
<dbReference type="InterPro" id="IPR013321">
    <property type="entry name" value="Arc_rbn_hlx_hlx"/>
</dbReference>
<dbReference type="Pfam" id="PF22513">
    <property type="entry name" value="FitA-like_RHH"/>
    <property type="match status" value="1"/>
</dbReference>
<reference evidence="3" key="1">
    <citation type="journal article" date="2019" name="Int. J. Syst. Evol. Microbiol.">
        <title>The Global Catalogue of Microorganisms (GCM) 10K type strain sequencing project: providing services to taxonomists for standard genome sequencing and annotation.</title>
        <authorList>
            <consortium name="The Broad Institute Genomics Platform"/>
            <consortium name="The Broad Institute Genome Sequencing Center for Infectious Disease"/>
            <person name="Wu L."/>
            <person name="Ma J."/>
        </authorList>
    </citation>
    <scope>NUCLEOTIDE SEQUENCE [LARGE SCALE GENOMIC DNA]</scope>
    <source>
        <strain evidence="3">CGMCC 1.10106</strain>
    </source>
</reference>
<keyword evidence="3" id="KW-1185">Reference proteome</keyword>
<dbReference type="InterPro" id="IPR010985">
    <property type="entry name" value="Ribbon_hlx_hlx"/>
</dbReference>
<protein>
    <recommendedName>
        <fullName evidence="1">Antitoxin FitA-like ribbon-helix-helix domain-containing protein</fullName>
    </recommendedName>
</protein>
<evidence type="ECO:0000313" key="3">
    <source>
        <dbReference type="Proteomes" id="UP000618591"/>
    </source>
</evidence>
<gene>
    <name evidence="2" type="ORF">GCM10011395_15820</name>
</gene>
<sequence>MATLTIRQLDDDVYDRLKRRAVANDRSVEAEVRQILGQSTFDIESWVAELRALHAQTLARDGLQADSVALIRAIRDEE</sequence>
<dbReference type="Gene3D" id="1.10.1220.10">
    <property type="entry name" value="Met repressor-like"/>
    <property type="match status" value="1"/>
</dbReference>
<dbReference type="InterPro" id="IPR053853">
    <property type="entry name" value="FitA-like_RHH"/>
</dbReference>
<dbReference type="RefSeq" id="WP_188446314.1">
    <property type="nucleotide sequence ID" value="NZ_BMDW01000007.1"/>
</dbReference>